<dbReference type="Proteomes" id="UP000000689">
    <property type="component" value="Chromosome 2"/>
</dbReference>
<dbReference type="KEGG" id="ndi:NDAI_0B03820"/>
<keyword evidence="2" id="KW-1185">Reference proteome</keyword>
<dbReference type="EMBL" id="HE580268">
    <property type="protein sequence ID" value="CCD23416.1"/>
    <property type="molecule type" value="Genomic_DNA"/>
</dbReference>
<gene>
    <name evidence="1" type="primary">NDAI0B03820</name>
    <name evidence="1" type="ordered locus">NDAI_0B03820</name>
</gene>
<protein>
    <submittedName>
        <fullName evidence="1">Uncharacterized protein</fullName>
    </submittedName>
</protein>
<dbReference type="AlphaFoldDB" id="G0W6K5"/>
<accession>G0W6K5</accession>
<sequence length="543" mass="62004">MAKLCNKGKKYTVLEINDTLAKIKQINELFGSDSRQLNVVFYVEKFRRLRINRVMEALVTTSRPLSQIFIRSTNTRGIEENIKGLVSKLISEFFNISENFDRIEQKRVELAEILGKNILSKNEMVDKHNRFLSNAIKTALQNSGLGAGNRTLEYSSYTMVASISSLLVLYGDLISIGMFSTVDEEKRVFGNIDYPNVEGMIIRVEEEDKDIDEERQDGEVVDEGLSEELEDVLKDNNREHLMTGNGSFNVMKQCFSRQGLFPAVKMTTVSVTPDVNSVAMDKYIRDSLKYIFNNIEPDSLFIATKLLNPNLRNEFAGIFLIDGTFLRGHFRTLINIVGMTTDYRSIPLAHLFTTSHETTKACRITIQSLKRNVDLDWSAANFMCDQGKGLESAIREEYGKEELTCVTHLSKNLIRNAKGRVIEAFQAATHTLDPQVYEESINELIKKFPESKRNSGNSTFKKLTENPRSFSRLKRDCPHWEIFTTNPVEQFHSIIKVLKRGNLVNMIVNLTSFQISCQNKLFLNPHFQAPPIYLPLLIRPHLS</sequence>
<reference evidence="1 2" key="1">
    <citation type="journal article" date="2011" name="Proc. Natl. Acad. Sci. U.S.A.">
        <title>Evolutionary erosion of yeast sex chromosomes by mating-type switching accidents.</title>
        <authorList>
            <person name="Gordon J.L."/>
            <person name="Armisen D."/>
            <person name="Proux-Wera E."/>
            <person name="Oheigeartaigh S.S."/>
            <person name="Byrne K.P."/>
            <person name="Wolfe K.H."/>
        </authorList>
    </citation>
    <scope>NUCLEOTIDE SEQUENCE [LARGE SCALE GENOMIC DNA]</scope>
    <source>
        <strain evidence="2">ATCC 10597 / BCRC 20456 / CBS 421 / NBRC 0211 / NRRL Y-12639</strain>
    </source>
</reference>
<dbReference type="HOGENOM" id="CLU_625679_0_0_1"/>
<evidence type="ECO:0000313" key="1">
    <source>
        <dbReference type="EMBL" id="CCD23416.1"/>
    </source>
</evidence>
<name>G0W6K5_NAUDC</name>
<dbReference type="GeneID" id="11498281"/>
<dbReference type="RefSeq" id="XP_003668659.1">
    <property type="nucleotide sequence ID" value="XM_003668611.1"/>
</dbReference>
<evidence type="ECO:0000313" key="2">
    <source>
        <dbReference type="Proteomes" id="UP000000689"/>
    </source>
</evidence>
<proteinExistence type="predicted"/>
<organism evidence="1 2">
    <name type="scientific">Naumovozyma dairenensis (strain ATCC 10597 / BCRC 20456 / CBS 421 / NBRC 0211 / NRRL Y-12639)</name>
    <name type="common">Saccharomyces dairenensis</name>
    <dbReference type="NCBI Taxonomy" id="1071378"/>
    <lineage>
        <taxon>Eukaryota</taxon>
        <taxon>Fungi</taxon>
        <taxon>Dikarya</taxon>
        <taxon>Ascomycota</taxon>
        <taxon>Saccharomycotina</taxon>
        <taxon>Saccharomycetes</taxon>
        <taxon>Saccharomycetales</taxon>
        <taxon>Saccharomycetaceae</taxon>
        <taxon>Naumovozyma</taxon>
    </lineage>
</organism>